<dbReference type="KEGG" id="ttz:FHG85_07565"/>
<dbReference type="GO" id="GO:0005524">
    <property type="term" value="F:ATP binding"/>
    <property type="evidence" value="ECO:0007669"/>
    <property type="project" value="UniProtKB-UniRule"/>
</dbReference>
<keyword evidence="10 13" id="KW-0067">ATP-binding</keyword>
<dbReference type="InterPro" id="IPR008144">
    <property type="entry name" value="Guanylate_kin-like_dom"/>
</dbReference>
<evidence type="ECO:0000256" key="5">
    <source>
        <dbReference type="ARBA" id="ARBA00016296"/>
    </source>
</evidence>
<feature type="binding site" evidence="13">
    <location>
        <begin position="10"/>
        <end position="17"/>
    </location>
    <ligand>
        <name>ATP</name>
        <dbReference type="ChEBI" id="CHEBI:30616"/>
    </ligand>
</feature>
<dbReference type="NCBIfam" id="TIGR03263">
    <property type="entry name" value="guanyl_kin"/>
    <property type="match status" value="1"/>
</dbReference>
<dbReference type="PROSITE" id="PS50052">
    <property type="entry name" value="GUANYLATE_KINASE_2"/>
    <property type="match status" value="1"/>
</dbReference>
<protein>
    <recommendedName>
        <fullName evidence="5 13">Guanylate kinase</fullName>
        <ecNumber evidence="4 13">2.7.4.8</ecNumber>
    </recommendedName>
    <alternativeName>
        <fullName evidence="11 13">GMP kinase</fullName>
    </alternativeName>
</protein>
<evidence type="ECO:0000313" key="16">
    <source>
        <dbReference type="Proteomes" id="UP000500961"/>
    </source>
</evidence>
<dbReference type="PANTHER" id="PTHR23117:SF13">
    <property type="entry name" value="GUANYLATE KINASE"/>
    <property type="match status" value="1"/>
</dbReference>
<comment type="subcellular location">
    <subcellularLocation>
        <location evidence="2 13">Cytoplasm</location>
    </subcellularLocation>
</comment>
<dbReference type="HAMAP" id="MF_00328">
    <property type="entry name" value="Guanylate_kinase"/>
    <property type="match status" value="1"/>
</dbReference>
<dbReference type="Pfam" id="PF00625">
    <property type="entry name" value="Guanylate_kin"/>
    <property type="match status" value="1"/>
</dbReference>
<keyword evidence="6 13" id="KW-0963">Cytoplasm</keyword>
<evidence type="ECO:0000256" key="11">
    <source>
        <dbReference type="ARBA" id="ARBA00030128"/>
    </source>
</evidence>
<keyword evidence="8 13" id="KW-0547">Nucleotide-binding</keyword>
<dbReference type="PANTHER" id="PTHR23117">
    <property type="entry name" value="GUANYLATE KINASE-RELATED"/>
    <property type="match status" value="1"/>
</dbReference>
<dbReference type="CDD" id="cd00071">
    <property type="entry name" value="GMPK"/>
    <property type="match status" value="1"/>
</dbReference>
<name>A0A7D4BDV0_9BACT</name>
<evidence type="ECO:0000256" key="9">
    <source>
        <dbReference type="ARBA" id="ARBA00022777"/>
    </source>
</evidence>
<evidence type="ECO:0000256" key="8">
    <source>
        <dbReference type="ARBA" id="ARBA00022741"/>
    </source>
</evidence>
<evidence type="ECO:0000313" key="15">
    <source>
        <dbReference type="EMBL" id="QKG80123.1"/>
    </source>
</evidence>
<comment type="similarity">
    <text evidence="3 13">Belongs to the guanylate kinase family.</text>
</comment>
<evidence type="ECO:0000256" key="4">
    <source>
        <dbReference type="ARBA" id="ARBA00012961"/>
    </source>
</evidence>
<evidence type="ECO:0000256" key="7">
    <source>
        <dbReference type="ARBA" id="ARBA00022679"/>
    </source>
</evidence>
<accession>A0A7D4BDV0</accession>
<dbReference type="AlphaFoldDB" id="A0A7D4BDV0"/>
<dbReference type="RefSeq" id="WP_173074561.1">
    <property type="nucleotide sequence ID" value="NZ_CP041345.1"/>
</dbReference>
<organism evidence="15 16">
    <name type="scientific">Tenuifilum thalassicum</name>
    <dbReference type="NCBI Taxonomy" id="2590900"/>
    <lineage>
        <taxon>Bacteria</taxon>
        <taxon>Pseudomonadati</taxon>
        <taxon>Bacteroidota</taxon>
        <taxon>Bacteroidia</taxon>
        <taxon>Bacteroidales</taxon>
        <taxon>Tenuifilaceae</taxon>
        <taxon>Tenuifilum</taxon>
    </lineage>
</organism>
<dbReference type="SMART" id="SM00072">
    <property type="entry name" value="GuKc"/>
    <property type="match status" value="1"/>
</dbReference>
<evidence type="ECO:0000256" key="1">
    <source>
        <dbReference type="ARBA" id="ARBA00003531"/>
    </source>
</evidence>
<comment type="function">
    <text evidence="1 13">Essential for recycling GMP and indirectly, cGMP.</text>
</comment>
<dbReference type="EC" id="2.7.4.8" evidence="4 13"/>
<keyword evidence="16" id="KW-1185">Reference proteome</keyword>
<dbReference type="FunFam" id="3.30.63.10:FF:000005">
    <property type="entry name" value="Guanylate kinase"/>
    <property type="match status" value="1"/>
</dbReference>
<dbReference type="EMBL" id="CP041345">
    <property type="protein sequence ID" value="QKG80123.1"/>
    <property type="molecule type" value="Genomic_DNA"/>
</dbReference>
<keyword evidence="9 13" id="KW-0418">Kinase</keyword>
<dbReference type="Proteomes" id="UP000500961">
    <property type="component" value="Chromosome"/>
</dbReference>
<reference evidence="15 16" key="1">
    <citation type="submission" date="2019-07" db="EMBL/GenBank/DDBJ databases">
        <title>Thalassofilum flectens gen. nov., sp. nov., a novel moderate thermophilic anaerobe from a shallow sea hot spring in Kunashir Island (Russia), representing a new family in the order Bacteroidales, and proposal of Thalassofilacea fam. nov.</title>
        <authorList>
            <person name="Kochetkova T.V."/>
            <person name="Podosokorskaya O.A."/>
            <person name="Novikov A."/>
            <person name="Elcheninov A.G."/>
            <person name="Toshchakov S.V."/>
            <person name="Kublanov I.V."/>
        </authorList>
    </citation>
    <scope>NUCLEOTIDE SEQUENCE [LARGE SCALE GENOMIC DNA]</scope>
    <source>
        <strain evidence="15 16">38-H</strain>
    </source>
</reference>
<evidence type="ECO:0000256" key="13">
    <source>
        <dbReference type="HAMAP-Rule" id="MF_00328"/>
    </source>
</evidence>
<proteinExistence type="inferred from homology"/>
<evidence type="ECO:0000256" key="2">
    <source>
        <dbReference type="ARBA" id="ARBA00004496"/>
    </source>
</evidence>
<dbReference type="InterPro" id="IPR017665">
    <property type="entry name" value="Guanylate_kinase"/>
</dbReference>
<dbReference type="InterPro" id="IPR008145">
    <property type="entry name" value="GK/Ca_channel_bsu"/>
</dbReference>
<feature type="domain" description="Guanylate kinase-like" evidence="14">
    <location>
        <begin position="3"/>
        <end position="183"/>
    </location>
</feature>
<evidence type="ECO:0000256" key="10">
    <source>
        <dbReference type="ARBA" id="ARBA00022840"/>
    </source>
</evidence>
<evidence type="ECO:0000259" key="14">
    <source>
        <dbReference type="PROSITE" id="PS50052"/>
    </source>
</evidence>
<dbReference type="InterPro" id="IPR027417">
    <property type="entry name" value="P-loop_NTPase"/>
</dbReference>
<evidence type="ECO:0000256" key="6">
    <source>
        <dbReference type="ARBA" id="ARBA00022490"/>
    </source>
</evidence>
<evidence type="ECO:0000256" key="12">
    <source>
        <dbReference type="ARBA" id="ARBA00048594"/>
    </source>
</evidence>
<sequence length="188" mass="21756">MEGKLLIFSAPSGAGKTTIVKHLLEKFPQLEFSISACSRKPRDGEIHGKDYYFLTVEEFKEKIERGEFVEWEEVYPGSYYGTLWSELKRIWDKGHHVMFDVDVKGGLNLKKKFPKNSLAVFVKPPSIDELRKRLLKRGTETEETINVRIGKAQEELSFAPQFDYILTNNQVESAFVEAETVVRKFLFE</sequence>
<dbReference type="SUPFAM" id="SSF52540">
    <property type="entry name" value="P-loop containing nucleoside triphosphate hydrolases"/>
    <property type="match status" value="1"/>
</dbReference>
<dbReference type="Gene3D" id="3.40.50.300">
    <property type="entry name" value="P-loop containing nucleotide triphosphate hydrolases"/>
    <property type="match status" value="1"/>
</dbReference>
<dbReference type="GO" id="GO:0005829">
    <property type="term" value="C:cytosol"/>
    <property type="evidence" value="ECO:0007669"/>
    <property type="project" value="TreeGrafter"/>
</dbReference>
<dbReference type="GO" id="GO:0004385">
    <property type="term" value="F:GMP kinase activity"/>
    <property type="evidence" value="ECO:0007669"/>
    <property type="project" value="UniProtKB-UniRule"/>
</dbReference>
<keyword evidence="7 13" id="KW-0808">Transferase</keyword>
<gene>
    <name evidence="13" type="primary">gmk</name>
    <name evidence="15" type="ORF">FHG85_07565</name>
</gene>
<evidence type="ECO:0000256" key="3">
    <source>
        <dbReference type="ARBA" id="ARBA00005790"/>
    </source>
</evidence>
<dbReference type="Gene3D" id="3.30.63.10">
    <property type="entry name" value="Guanylate Kinase phosphate binding domain"/>
    <property type="match status" value="1"/>
</dbReference>
<comment type="catalytic activity">
    <reaction evidence="12 13">
        <text>GMP + ATP = GDP + ADP</text>
        <dbReference type="Rhea" id="RHEA:20780"/>
        <dbReference type="ChEBI" id="CHEBI:30616"/>
        <dbReference type="ChEBI" id="CHEBI:58115"/>
        <dbReference type="ChEBI" id="CHEBI:58189"/>
        <dbReference type="ChEBI" id="CHEBI:456216"/>
        <dbReference type="EC" id="2.7.4.8"/>
    </reaction>
</comment>